<keyword evidence="2" id="KW-1185">Reference proteome</keyword>
<feature type="region of interest" description="Disordered" evidence="1">
    <location>
        <begin position="135"/>
        <end position="159"/>
    </location>
</feature>
<accession>A0A6I9T8M4</accession>
<evidence type="ECO:0000313" key="2">
    <source>
        <dbReference type="Proteomes" id="UP000504604"/>
    </source>
</evidence>
<dbReference type="RefSeq" id="XP_011078611.1">
    <property type="nucleotide sequence ID" value="XM_011080309.2"/>
</dbReference>
<gene>
    <name evidence="3" type="primary">LOC105162300</name>
</gene>
<evidence type="ECO:0000256" key="1">
    <source>
        <dbReference type="SAM" id="MobiDB-lite"/>
    </source>
</evidence>
<dbReference type="GeneID" id="105162300"/>
<dbReference type="Proteomes" id="UP000504604">
    <property type="component" value="Linkage group LG5"/>
</dbReference>
<feature type="compositionally biased region" description="Acidic residues" evidence="1">
    <location>
        <begin position="135"/>
        <end position="149"/>
    </location>
</feature>
<sequence length="177" mass="19914">MGTEEQVVTETTKAFERGECSKSRYSTNLSNDNVDSGKHGNDIGEIETSGVNCDSKVENDVHIDNANCIAHDDNMPTMVREHRISNNIVDENVFSVDVGDTTSDNDKTGEDNLEYKVADGNWTHVKNTIMLLEQNSEEDQNSENSEEDHSDQTAQKINSLWTSNRITCSRIQRRKTE</sequence>
<evidence type="ECO:0000313" key="3">
    <source>
        <dbReference type="RefSeq" id="XP_011078611.1"/>
    </source>
</evidence>
<reference evidence="3" key="1">
    <citation type="submission" date="2025-08" db="UniProtKB">
        <authorList>
            <consortium name="RefSeq"/>
        </authorList>
    </citation>
    <scope>IDENTIFICATION</scope>
</reference>
<protein>
    <submittedName>
        <fullName evidence="3">Uncharacterized protein LOC105162300</fullName>
    </submittedName>
</protein>
<proteinExistence type="predicted"/>
<dbReference type="KEGG" id="sind:105162300"/>
<dbReference type="InParanoid" id="A0A6I9T8M4"/>
<dbReference type="AlphaFoldDB" id="A0A6I9T8M4"/>
<organism evidence="2 3">
    <name type="scientific">Sesamum indicum</name>
    <name type="common">Oriental sesame</name>
    <name type="synonym">Sesamum orientale</name>
    <dbReference type="NCBI Taxonomy" id="4182"/>
    <lineage>
        <taxon>Eukaryota</taxon>
        <taxon>Viridiplantae</taxon>
        <taxon>Streptophyta</taxon>
        <taxon>Embryophyta</taxon>
        <taxon>Tracheophyta</taxon>
        <taxon>Spermatophyta</taxon>
        <taxon>Magnoliopsida</taxon>
        <taxon>eudicotyledons</taxon>
        <taxon>Gunneridae</taxon>
        <taxon>Pentapetalae</taxon>
        <taxon>asterids</taxon>
        <taxon>lamiids</taxon>
        <taxon>Lamiales</taxon>
        <taxon>Pedaliaceae</taxon>
        <taxon>Sesamum</taxon>
    </lineage>
</organism>
<name>A0A6I9T8M4_SESIN</name>